<gene>
    <name evidence="1" type="ORF">HDF09_004231</name>
</gene>
<sequence length="258" mass="27916">MPVKINGHDTMALLYGGPSNIDTNFVTSLGLTTKTEATGSVDGIRVQLGDLTLQNVTAAKDDLQKQGYDARIIGHPVLFRLGEEVFNQVAVDIDFSRHRVAFRDLATLTKPVGAILIPLVELDGEHVLPLSVNGAAPRQFELELGNVIGPLMVTPAYAEKEGLLQGHPHSQRLSGRFVETVVSVDHLSFVGIDLPRTPIALIPDSEVPPDSITGGVGLPLLAKFRLIIDYSHNRLYAIPDDAAVKEAHRKGSDWVGIR</sequence>
<dbReference type="AlphaFoldDB" id="A0A7W8ILW0"/>
<accession>A0A7W8ILW0</accession>
<dbReference type="EMBL" id="JACHDY010000010">
    <property type="protein sequence ID" value="MBB5319522.1"/>
    <property type="molecule type" value="Genomic_DNA"/>
</dbReference>
<protein>
    <recommendedName>
        <fullName evidence="3">Aspartyl protease</fullName>
    </recommendedName>
</protein>
<evidence type="ECO:0000313" key="1">
    <source>
        <dbReference type="EMBL" id="MBB5319522.1"/>
    </source>
</evidence>
<keyword evidence="2" id="KW-1185">Reference proteome</keyword>
<comment type="caution">
    <text evidence="1">The sequence shown here is derived from an EMBL/GenBank/DDBJ whole genome shotgun (WGS) entry which is preliminary data.</text>
</comment>
<reference evidence="1" key="1">
    <citation type="submission" date="2020-08" db="EMBL/GenBank/DDBJ databases">
        <title>Genomic Encyclopedia of Type Strains, Phase IV (KMG-V): Genome sequencing to study the core and pangenomes of soil and plant-associated prokaryotes.</title>
        <authorList>
            <person name="Whitman W."/>
        </authorList>
    </citation>
    <scope>NUCLEOTIDE SEQUENCE [LARGE SCALE GENOMIC DNA]</scope>
    <source>
        <strain evidence="1">M8UP27</strain>
    </source>
</reference>
<evidence type="ECO:0000313" key="2">
    <source>
        <dbReference type="Proteomes" id="UP000568106"/>
    </source>
</evidence>
<dbReference type="Proteomes" id="UP000568106">
    <property type="component" value="Unassembled WGS sequence"/>
</dbReference>
<proteinExistence type="predicted"/>
<name>A0A7W8ILW0_9BACT</name>
<organism evidence="1 2">
    <name type="scientific">Tunturiibacter empetritectus</name>
    <dbReference type="NCBI Taxonomy" id="3069691"/>
    <lineage>
        <taxon>Bacteria</taxon>
        <taxon>Pseudomonadati</taxon>
        <taxon>Acidobacteriota</taxon>
        <taxon>Terriglobia</taxon>
        <taxon>Terriglobales</taxon>
        <taxon>Acidobacteriaceae</taxon>
        <taxon>Tunturiibacter</taxon>
    </lineage>
</organism>
<evidence type="ECO:0008006" key="3">
    <source>
        <dbReference type="Google" id="ProtNLM"/>
    </source>
</evidence>